<dbReference type="GO" id="GO:0005737">
    <property type="term" value="C:cytoplasm"/>
    <property type="evidence" value="ECO:0007669"/>
    <property type="project" value="TreeGrafter"/>
</dbReference>
<organism evidence="6">
    <name type="scientific">Schistocephalus solidus</name>
    <name type="common">Tapeworm</name>
    <dbReference type="NCBI Taxonomy" id="70667"/>
    <lineage>
        <taxon>Eukaryota</taxon>
        <taxon>Metazoa</taxon>
        <taxon>Spiralia</taxon>
        <taxon>Lophotrochozoa</taxon>
        <taxon>Platyhelminthes</taxon>
        <taxon>Cestoda</taxon>
        <taxon>Eucestoda</taxon>
        <taxon>Diphyllobothriidea</taxon>
        <taxon>Diphyllobothriidae</taxon>
        <taxon>Schistocephalus</taxon>
    </lineage>
</organism>
<dbReference type="STRING" id="70667.A0A183TJ14"/>
<name>A0A183TJ14_SCHSO</name>
<dbReference type="GO" id="GO:0003725">
    <property type="term" value="F:double-stranded RNA binding"/>
    <property type="evidence" value="ECO:0007669"/>
    <property type="project" value="TreeGrafter"/>
</dbReference>
<feature type="domain" description="DRBM" evidence="3">
    <location>
        <begin position="8"/>
        <end position="75"/>
    </location>
</feature>
<evidence type="ECO:0000256" key="1">
    <source>
        <dbReference type="ARBA" id="ARBA00022884"/>
    </source>
</evidence>
<dbReference type="GO" id="GO:0070920">
    <property type="term" value="P:regulation of regulatory ncRNA processing"/>
    <property type="evidence" value="ECO:0007669"/>
    <property type="project" value="TreeGrafter"/>
</dbReference>
<sequence>MSHVSVRTPISILQEFCAKRGLSPVFELVSNEGQVHDPVYVYQCTAGNTTAVAKGCSKKKAKHQASYLVLLQLLGTNPTTPNEKTTLRDLQLAAAATLGIDYGCLLDGGEVDFAVRAPAIDPKVNSVGELQEYCQKNMWPSPVYEFNECLPSLTEGYKYHCTVKLWKWKCSGYGVSKKEAKRKAAADFLKAIIENCLSIPVEELEAIEEDNLPLLEKKDLNSLKDRQNNNEKAAKSVRKLLSGVFTARGKLPQLNLDRTIVGDADVYRKLDAVLDSHKLTISYSIVNFTNSDVDKSLVYFVHQNDAPDKGKVYCQAQLSTIPPQVIGSRPFDTAEEAHRDAAYRCIIYLNIMTMPAPRFDDAWFRKCA</sequence>
<evidence type="ECO:0000313" key="4">
    <source>
        <dbReference type="EMBL" id="VDM02848.1"/>
    </source>
</evidence>
<keyword evidence="5" id="KW-1185">Reference proteome</keyword>
<accession>A0A183TJ14</accession>
<dbReference type="InterPro" id="IPR051247">
    <property type="entry name" value="RLC_Component"/>
</dbReference>
<proteinExistence type="predicted"/>
<dbReference type="GO" id="GO:0005634">
    <property type="term" value="C:nucleus"/>
    <property type="evidence" value="ECO:0007669"/>
    <property type="project" value="TreeGrafter"/>
</dbReference>
<dbReference type="GO" id="GO:0016442">
    <property type="term" value="C:RISC complex"/>
    <property type="evidence" value="ECO:0007669"/>
    <property type="project" value="TreeGrafter"/>
</dbReference>
<dbReference type="AlphaFoldDB" id="A0A183TJ14"/>
<dbReference type="CDD" id="cd19862">
    <property type="entry name" value="DSRM_PRKRA-like_rpt1"/>
    <property type="match status" value="1"/>
</dbReference>
<dbReference type="GO" id="GO:0030422">
    <property type="term" value="P:siRNA processing"/>
    <property type="evidence" value="ECO:0007669"/>
    <property type="project" value="TreeGrafter"/>
</dbReference>
<dbReference type="GO" id="GO:0035197">
    <property type="term" value="F:siRNA binding"/>
    <property type="evidence" value="ECO:0007669"/>
    <property type="project" value="TreeGrafter"/>
</dbReference>
<evidence type="ECO:0000313" key="6">
    <source>
        <dbReference type="WBParaSite" id="SSLN_0001708801-mRNA-1"/>
    </source>
</evidence>
<reference evidence="4 5" key="2">
    <citation type="submission" date="2018-11" db="EMBL/GenBank/DDBJ databases">
        <authorList>
            <consortium name="Pathogen Informatics"/>
        </authorList>
    </citation>
    <scope>NUCLEOTIDE SEQUENCE [LARGE SCALE GENOMIC DNA]</scope>
    <source>
        <strain evidence="4 5">NST_G2</strain>
    </source>
</reference>
<dbReference type="GO" id="GO:0070578">
    <property type="term" value="C:RISC-loading complex"/>
    <property type="evidence" value="ECO:0007669"/>
    <property type="project" value="TreeGrafter"/>
</dbReference>
<evidence type="ECO:0000313" key="5">
    <source>
        <dbReference type="Proteomes" id="UP000275846"/>
    </source>
</evidence>
<dbReference type="InterPro" id="IPR014720">
    <property type="entry name" value="dsRBD_dom"/>
</dbReference>
<protein>
    <submittedName>
        <fullName evidence="6">RISC-loading complex subunit tarbp2-like</fullName>
    </submittedName>
</protein>
<dbReference type="PROSITE" id="PS50137">
    <property type="entry name" value="DS_RBD"/>
    <property type="match status" value="2"/>
</dbReference>
<evidence type="ECO:0000256" key="2">
    <source>
        <dbReference type="PROSITE-ProRule" id="PRU00266"/>
    </source>
</evidence>
<keyword evidence="1 2" id="KW-0694">RNA-binding</keyword>
<dbReference type="EMBL" id="UYSU01041114">
    <property type="protein sequence ID" value="VDM02848.1"/>
    <property type="molecule type" value="Genomic_DNA"/>
</dbReference>
<feature type="domain" description="DRBM" evidence="3">
    <location>
        <begin position="125"/>
        <end position="194"/>
    </location>
</feature>
<dbReference type="Proteomes" id="UP000275846">
    <property type="component" value="Unassembled WGS sequence"/>
</dbReference>
<dbReference type="Pfam" id="PF00035">
    <property type="entry name" value="dsrm"/>
    <property type="match status" value="2"/>
</dbReference>
<dbReference type="Gene3D" id="3.30.160.20">
    <property type="match status" value="3"/>
</dbReference>
<dbReference type="WBParaSite" id="SSLN_0001708801-mRNA-1">
    <property type="protein sequence ID" value="SSLN_0001708801-mRNA-1"/>
    <property type="gene ID" value="SSLN_0001708801"/>
</dbReference>
<gene>
    <name evidence="4" type="ORF">SSLN_LOCUS16462</name>
</gene>
<dbReference type="OrthoDB" id="10056847at2759"/>
<dbReference type="SUPFAM" id="SSF54768">
    <property type="entry name" value="dsRNA-binding domain-like"/>
    <property type="match status" value="2"/>
</dbReference>
<evidence type="ECO:0000259" key="3">
    <source>
        <dbReference type="PROSITE" id="PS50137"/>
    </source>
</evidence>
<reference evidence="6" key="1">
    <citation type="submission" date="2016-06" db="UniProtKB">
        <authorList>
            <consortium name="WormBaseParasite"/>
        </authorList>
    </citation>
    <scope>IDENTIFICATION</scope>
</reference>
<dbReference type="PANTHER" id="PTHR46205:SF3">
    <property type="entry name" value="LOQUACIOUS, ISOFORM B"/>
    <property type="match status" value="1"/>
</dbReference>
<dbReference type="SMART" id="SM00358">
    <property type="entry name" value="DSRM"/>
    <property type="match status" value="2"/>
</dbReference>
<dbReference type="PANTHER" id="PTHR46205">
    <property type="entry name" value="LOQUACIOUS, ISOFORM B"/>
    <property type="match status" value="1"/>
</dbReference>